<accession>A0A645FV74</accession>
<feature type="compositionally biased region" description="Low complexity" evidence="1">
    <location>
        <begin position="178"/>
        <end position="193"/>
    </location>
</feature>
<reference evidence="2" key="1">
    <citation type="submission" date="2019-08" db="EMBL/GenBank/DDBJ databases">
        <authorList>
            <person name="Kucharzyk K."/>
            <person name="Murdoch R.W."/>
            <person name="Higgins S."/>
            <person name="Loffler F."/>
        </authorList>
    </citation>
    <scope>NUCLEOTIDE SEQUENCE</scope>
</reference>
<dbReference type="AlphaFoldDB" id="A0A645FV74"/>
<evidence type="ECO:0000313" key="2">
    <source>
        <dbReference type="EMBL" id="MPN15953.1"/>
    </source>
</evidence>
<name>A0A645FV74_9ZZZZ</name>
<dbReference type="EMBL" id="VSSQ01062839">
    <property type="protein sequence ID" value="MPN15953.1"/>
    <property type="molecule type" value="Genomic_DNA"/>
</dbReference>
<organism evidence="2">
    <name type="scientific">bioreactor metagenome</name>
    <dbReference type="NCBI Taxonomy" id="1076179"/>
    <lineage>
        <taxon>unclassified sequences</taxon>
        <taxon>metagenomes</taxon>
        <taxon>ecological metagenomes</taxon>
    </lineage>
</organism>
<gene>
    <name evidence="2" type="ORF">SDC9_163289</name>
</gene>
<proteinExistence type="predicted"/>
<feature type="region of interest" description="Disordered" evidence="1">
    <location>
        <begin position="159"/>
        <end position="206"/>
    </location>
</feature>
<sequence length="206" mass="21940">MRFEVADQVVQAHRQAGDQLAAHLRVARQFGEHRVLRDVQQAAVGQRLRHQHVGALHEHHRLAESLAGADDLDHLLVAVLGDEGKLDLAFQRQVEAVAGIALVEQDVALVVVLAPAAGGEAQQVVGAQPGKQRRAGQDLRHFEQRRVAGDMVVEIGPGNAGHHGFTSSVGRRTGEDGAAAPPACAARRSPAARTGGAGSWRLHGQW</sequence>
<comment type="caution">
    <text evidence="2">The sequence shown here is derived from an EMBL/GenBank/DDBJ whole genome shotgun (WGS) entry which is preliminary data.</text>
</comment>
<evidence type="ECO:0000256" key="1">
    <source>
        <dbReference type="SAM" id="MobiDB-lite"/>
    </source>
</evidence>
<protein>
    <submittedName>
        <fullName evidence="2">Uncharacterized protein</fullName>
    </submittedName>
</protein>